<protein>
    <submittedName>
        <fullName evidence="9">Copper resistance protein CopC</fullName>
    </submittedName>
</protein>
<proteinExistence type="predicted"/>
<evidence type="ECO:0000256" key="5">
    <source>
        <dbReference type="SAM" id="MobiDB-lite"/>
    </source>
</evidence>
<dbReference type="EMBL" id="MUMY01000006">
    <property type="protein sequence ID" value="ONM49188.1"/>
    <property type="molecule type" value="Genomic_DNA"/>
</dbReference>
<dbReference type="STRING" id="1538463.B0T36_16510"/>
<feature type="domain" description="CopC" evidence="8">
    <location>
        <begin position="24"/>
        <end position="117"/>
    </location>
</feature>
<accession>A0A1V2TI98</accession>
<dbReference type="GO" id="GO:0030313">
    <property type="term" value="C:cell envelope"/>
    <property type="evidence" value="ECO:0007669"/>
    <property type="project" value="UniProtKB-SubCell"/>
</dbReference>
<feature type="chain" id="PRO_5039146653" evidence="7">
    <location>
        <begin position="18"/>
        <end position="180"/>
    </location>
</feature>
<dbReference type="GO" id="GO:0005886">
    <property type="term" value="C:plasma membrane"/>
    <property type="evidence" value="ECO:0007669"/>
    <property type="project" value="TreeGrafter"/>
</dbReference>
<keyword evidence="4" id="KW-0186">Copper</keyword>
<feature type="transmembrane region" description="Helical" evidence="6">
    <location>
        <begin position="144"/>
        <end position="165"/>
    </location>
</feature>
<dbReference type="InterPro" id="IPR014755">
    <property type="entry name" value="Cu-Rt/internalin_Ig-like"/>
</dbReference>
<dbReference type="GO" id="GO:0006825">
    <property type="term" value="P:copper ion transport"/>
    <property type="evidence" value="ECO:0007669"/>
    <property type="project" value="InterPro"/>
</dbReference>
<comment type="caution">
    <text evidence="9">The sequence shown here is derived from an EMBL/GenBank/DDBJ whole genome shotgun (WGS) entry which is preliminary data.</text>
</comment>
<dbReference type="GO" id="GO:0042597">
    <property type="term" value="C:periplasmic space"/>
    <property type="evidence" value="ECO:0007669"/>
    <property type="project" value="InterPro"/>
</dbReference>
<sequence length="180" mass="18264">MLAIVSAVLYLTVGLVAAGQASAHSAVVGSDPEDGSTVQSSPQRVSVTFNENLQPSFPQMTVVGPDGNLWSKGEPVVEGKTVSVEVGELGPAGVYQVAFRVTSSDGHPVGGQRSFTLANPGNGVPGPPASPQAAEGEDAGGVPVLVIVVIAVVVLLAGGLLFMLFGTSRMRGRSEGKNDR</sequence>
<feature type="region of interest" description="Disordered" evidence="5">
    <location>
        <begin position="106"/>
        <end position="136"/>
    </location>
</feature>
<organism evidence="9 10">
    <name type="scientific">Nocardia donostiensis</name>
    <dbReference type="NCBI Taxonomy" id="1538463"/>
    <lineage>
        <taxon>Bacteria</taxon>
        <taxon>Bacillati</taxon>
        <taxon>Actinomycetota</taxon>
        <taxon>Actinomycetes</taxon>
        <taxon>Mycobacteriales</taxon>
        <taxon>Nocardiaceae</taxon>
        <taxon>Nocardia</taxon>
    </lineage>
</organism>
<keyword evidence="6" id="KW-0472">Membrane</keyword>
<dbReference type="GO" id="GO:0046688">
    <property type="term" value="P:response to copper ion"/>
    <property type="evidence" value="ECO:0007669"/>
    <property type="project" value="InterPro"/>
</dbReference>
<dbReference type="SUPFAM" id="SSF81296">
    <property type="entry name" value="E set domains"/>
    <property type="match status" value="1"/>
</dbReference>
<keyword evidence="6" id="KW-0812">Transmembrane</keyword>
<name>A0A1V2TI98_9NOCA</name>
<evidence type="ECO:0000256" key="3">
    <source>
        <dbReference type="ARBA" id="ARBA00022729"/>
    </source>
</evidence>
<gene>
    <name evidence="9" type="ORF">B0T46_09340</name>
</gene>
<dbReference type="GO" id="GO:0005507">
    <property type="term" value="F:copper ion binding"/>
    <property type="evidence" value="ECO:0007669"/>
    <property type="project" value="InterPro"/>
</dbReference>
<evidence type="ECO:0000313" key="9">
    <source>
        <dbReference type="EMBL" id="ONM49188.1"/>
    </source>
</evidence>
<evidence type="ECO:0000256" key="7">
    <source>
        <dbReference type="SAM" id="SignalP"/>
    </source>
</evidence>
<dbReference type="InterPro" id="IPR032694">
    <property type="entry name" value="CopC/D"/>
</dbReference>
<dbReference type="Pfam" id="PF04234">
    <property type="entry name" value="CopC"/>
    <property type="match status" value="1"/>
</dbReference>
<reference evidence="9 10" key="1">
    <citation type="journal article" date="2016" name="Antonie Van Leeuwenhoek">
        <title>Nocardia donostiensis sp. nov., isolated from human respiratory specimens.</title>
        <authorList>
            <person name="Ercibengoa M."/>
            <person name="Bell M."/>
            <person name="Marimon J.M."/>
            <person name="Humrighouse B."/>
            <person name="Klenk H.P."/>
            <person name="Potter G."/>
            <person name="Perez-Trallero E."/>
        </authorList>
    </citation>
    <scope>NUCLEOTIDE SEQUENCE [LARGE SCALE GENOMIC DNA]</scope>
    <source>
        <strain evidence="9 10">X1655</strain>
    </source>
</reference>
<keyword evidence="10" id="KW-1185">Reference proteome</keyword>
<evidence type="ECO:0000259" key="8">
    <source>
        <dbReference type="Pfam" id="PF04234"/>
    </source>
</evidence>
<evidence type="ECO:0000256" key="2">
    <source>
        <dbReference type="ARBA" id="ARBA00022723"/>
    </source>
</evidence>
<feature type="signal peptide" evidence="7">
    <location>
        <begin position="1"/>
        <end position="17"/>
    </location>
</feature>
<evidence type="ECO:0000256" key="1">
    <source>
        <dbReference type="ARBA" id="ARBA00004196"/>
    </source>
</evidence>
<keyword evidence="3 7" id="KW-0732">Signal</keyword>
<evidence type="ECO:0000256" key="4">
    <source>
        <dbReference type="ARBA" id="ARBA00023008"/>
    </source>
</evidence>
<comment type="subcellular location">
    <subcellularLocation>
        <location evidence="1">Cell envelope</location>
    </subcellularLocation>
</comment>
<evidence type="ECO:0000256" key="6">
    <source>
        <dbReference type="SAM" id="Phobius"/>
    </source>
</evidence>
<dbReference type="Proteomes" id="UP000188836">
    <property type="component" value="Unassembled WGS sequence"/>
</dbReference>
<evidence type="ECO:0000313" key="10">
    <source>
        <dbReference type="Proteomes" id="UP000188836"/>
    </source>
</evidence>
<keyword evidence="2" id="KW-0479">Metal-binding</keyword>
<dbReference type="Gene3D" id="2.60.40.1220">
    <property type="match status" value="1"/>
</dbReference>
<dbReference type="InterPro" id="IPR007348">
    <property type="entry name" value="CopC_dom"/>
</dbReference>
<keyword evidence="6" id="KW-1133">Transmembrane helix</keyword>
<dbReference type="PANTHER" id="PTHR34820">
    <property type="entry name" value="INNER MEMBRANE PROTEIN YEBZ"/>
    <property type="match status" value="1"/>
</dbReference>
<dbReference type="AlphaFoldDB" id="A0A1V2TI98"/>
<dbReference type="InterPro" id="IPR014756">
    <property type="entry name" value="Ig_E-set"/>
</dbReference>
<dbReference type="PANTHER" id="PTHR34820:SF4">
    <property type="entry name" value="INNER MEMBRANE PROTEIN YEBZ"/>
    <property type="match status" value="1"/>
</dbReference>